<dbReference type="RefSeq" id="WP_238388785.1">
    <property type="nucleotide sequence ID" value="NZ_CP042914.1"/>
</dbReference>
<dbReference type="InterPro" id="IPR050498">
    <property type="entry name" value="Ycf3"/>
</dbReference>
<proteinExistence type="predicted"/>
<keyword evidence="5" id="KW-1185">Reference proteome</keyword>
<dbReference type="GO" id="GO:0009279">
    <property type="term" value="C:cell outer membrane"/>
    <property type="evidence" value="ECO:0007669"/>
    <property type="project" value="TreeGrafter"/>
</dbReference>
<dbReference type="KEGG" id="rul:UC8_57330"/>
<dbReference type="EMBL" id="CP042914">
    <property type="protein sequence ID" value="QEG43681.1"/>
    <property type="molecule type" value="Genomic_DNA"/>
</dbReference>
<feature type="repeat" description="TPR" evidence="3">
    <location>
        <begin position="184"/>
        <end position="217"/>
    </location>
</feature>
<feature type="repeat" description="TPR" evidence="3">
    <location>
        <begin position="252"/>
        <end position="285"/>
    </location>
</feature>
<name>A0A5B9R9J5_9BACT</name>
<dbReference type="Pfam" id="PF13432">
    <property type="entry name" value="TPR_16"/>
    <property type="match status" value="2"/>
</dbReference>
<evidence type="ECO:0000256" key="1">
    <source>
        <dbReference type="ARBA" id="ARBA00022737"/>
    </source>
</evidence>
<evidence type="ECO:0000256" key="2">
    <source>
        <dbReference type="ARBA" id="ARBA00022803"/>
    </source>
</evidence>
<gene>
    <name evidence="4" type="primary">yrrB</name>
    <name evidence="4" type="ORF">UC8_57330</name>
</gene>
<evidence type="ECO:0000313" key="5">
    <source>
        <dbReference type="Proteomes" id="UP000325286"/>
    </source>
</evidence>
<dbReference type="Gene3D" id="1.25.40.10">
    <property type="entry name" value="Tetratricopeptide repeat domain"/>
    <property type="match status" value="3"/>
</dbReference>
<keyword evidence="1" id="KW-0677">Repeat</keyword>
<reference evidence="4 5" key="1">
    <citation type="submission" date="2019-08" db="EMBL/GenBank/DDBJ databases">
        <title>Deep-cultivation of Planctomycetes and their phenomic and genomic characterization uncovers novel biology.</title>
        <authorList>
            <person name="Wiegand S."/>
            <person name="Jogler M."/>
            <person name="Boedeker C."/>
            <person name="Pinto D."/>
            <person name="Vollmers J."/>
            <person name="Rivas-Marin E."/>
            <person name="Kohn T."/>
            <person name="Peeters S.H."/>
            <person name="Heuer A."/>
            <person name="Rast P."/>
            <person name="Oberbeckmann S."/>
            <person name="Bunk B."/>
            <person name="Jeske O."/>
            <person name="Meyerdierks A."/>
            <person name="Storesund J.E."/>
            <person name="Kallscheuer N."/>
            <person name="Luecker S."/>
            <person name="Lage O.M."/>
            <person name="Pohl T."/>
            <person name="Merkel B.J."/>
            <person name="Hornburger P."/>
            <person name="Mueller R.-W."/>
            <person name="Bruemmer F."/>
            <person name="Labrenz M."/>
            <person name="Spormann A.M."/>
            <person name="Op den Camp H."/>
            <person name="Overmann J."/>
            <person name="Amann R."/>
            <person name="Jetten M.S.M."/>
            <person name="Mascher T."/>
            <person name="Medema M.H."/>
            <person name="Devos D.P."/>
            <person name="Kaster A.-K."/>
            <person name="Ovreas L."/>
            <person name="Rohde M."/>
            <person name="Galperin M.Y."/>
            <person name="Jogler C."/>
        </authorList>
    </citation>
    <scope>NUCLEOTIDE SEQUENCE [LARGE SCALE GENOMIC DNA]</scope>
    <source>
        <strain evidence="4 5">UC8</strain>
    </source>
</reference>
<dbReference type="PROSITE" id="PS50005">
    <property type="entry name" value="TPR"/>
    <property type="match status" value="5"/>
</dbReference>
<dbReference type="PANTHER" id="PTHR44858">
    <property type="entry name" value="TETRATRICOPEPTIDE REPEAT PROTEIN 6"/>
    <property type="match status" value="1"/>
</dbReference>
<dbReference type="Pfam" id="PF07719">
    <property type="entry name" value="TPR_2"/>
    <property type="match status" value="1"/>
</dbReference>
<keyword evidence="2 3" id="KW-0802">TPR repeat</keyword>
<feature type="repeat" description="TPR" evidence="3">
    <location>
        <begin position="150"/>
        <end position="183"/>
    </location>
</feature>
<accession>A0A5B9R9J5</accession>
<feature type="repeat" description="TPR" evidence="3">
    <location>
        <begin position="218"/>
        <end position="251"/>
    </location>
</feature>
<dbReference type="InterPro" id="IPR019734">
    <property type="entry name" value="TPR_rpt"/>
</dbReference>
<organism evidence="4 5">
    <name type="scientific">Roseimaritima ulvae</name>
    <dbReference type="NCBI Taxonomy" id="980254"/>
    <lineage>
        <taxon>Bacteria</taxon>
        <taxon>Pseudomonadati</taxon>
        <taxon>Planctomycetota</taxon>
        <taxon>Planctomycetia</taxon>
        <taxon>Pirellulales</taxon>
        <taxon>Pirellulaceae</taxon>
        <taxon>Roseimaritima</taxon>
    </lineage>
</organism>
<dbReference type="Proteomes" id="UP000325286">
    <property type="component" value="Chromosome"/>
</dbReference>
<dbReference type="SUPFAM" id="SSF48452">
    <property type="entry name" value="TPR-like"/>
    <property type="match status" value="1"/>
</dbReference>
<protein>
    <submittedName>
        <fullName evidence="4">TPR repeat-containing protein YrrB</fullName>
    </submittedName>
</protein>
<dbReference type="AlphaFoldDB" id="A0A5B9R9J5"/>
<feature type="repeat" description="TPR" evidence="3">
    <location>
        <begin position="286"/>
        <end position="319"/>
    </location>
</feature>
<evidence type="ECO:0000313" key="4">
    <source>
        <dbReference type="EMBL" id="QEG43681.1"/>
    </source>
</evidence>
<dbReference type="GO" id="GO:0046813">
    <property type="term" value="P:receptor-mediated virion attachment to host cell"/>
    <property type="evidence" value="ECO:0007669"/>
    <property type="project" value="TreeGrafter"/>
</dbReference>
<dbReference type="InterPro" id="IPR011990">
    <property type="entry name" value="TPR-like_helical_dom_sf"/>
</dbReference>
<dbReference type="InterPro" id="IPR013105">
    <property type="entry name" value="TPR_2"/>
</dbReference>
<sequence>MNIYSYSFSVCRTVPQWTAAGLLLMLISWSPRTTWAQSPAHEPVVARVEMQLAVGDELLDTIEKGDLLTVLEEREDAYVIVTFNGHRGAVAKVNAVRLAESVDIYSDLIKQRPEEGRLYTLRAGAWWALEKNDQALADFDKAIELGYDAAHAYSSRGLYHAAAGNFDQAIADYTVAIEKDAEDTGPRINRAAAYLASGKFADAIADYTAAIEGHPDNPAFYQQRAVALKAAGQLQAAVDDFDKAIELNPDDVAARMGRGFLHFQQQNHQAAVADFSSAIKRNPQAAVAYNNRGFNYQMLDKPAAALKDYDKAIELAPNYGLAHQNRAWLLATTKDDSLRDPAAAIEAAKAACELSEYKDISDLSALAAALAANEAFDKAIGWQEKVIEMADEQYQPFAKRMLDRYQARQAYDAEAVEKELAADGGAPSAAGR</sequence>
<dbReference type="PANTHER" id="PTHR44858:SF1">
    <property type="entry name" value="UDP-N-ACETYLGLUCOSAMINE--PEPTIDE N-ACETYLGLUCOSAMINYLTRANSFERASE SPINDLY-RELATED"/>
    <property type="match status" value="1"/>
</dbReference>
<evidence type="ECO:0000256" key="3">
    <source>
        <dbReference type="PROSITE-ProRule" id="PRU00339"/>
    </source>
</evidence>
<dbReference type="SMART" id="SM00028">
    <property type="entry name" value="TPR"/>
    <property type="match status" value="7"/>
</dbReference>